<gene>
    <name evidence="2" type="ORF">BaRGS_00022526</name>
</gene>
<evidence type="ECO:0000313" key="3">
    <source>
        <dbReference type="Proteomes" id="UP001519460"/>
    </source>
</evidence>
<evidence type="ECO:0000313" key="2">
    <source>
        <dbReference type="EMBL" id="KAK7486203.1"/>
    </source>
</evidence>
<comment type="caution">
    <text evidence="2">The sequence shown here is derived from an EMBL/GenBank/DDBJ whole genome shotgun (WGS) entry which is preliminary data.</text>
</comment>
<proteinExistence type="predicted"/>
<reference evidence="2 3" key="1">
    <citation type="journal article" date="2023" name="Sci. Data">
        <title>Genome assembly of the Korean intertidal mud-creeper Batillaria attramentaria.</title>
        <authorList>
            <person name="Patra A.K."/>
            <person name="Ho P.T."/>
            <person name="Jun S."/>
            <person name="Lee S.J."/>
            <person name="Kim Y."/>
            <person name="Won Y.J."/>
        </authorList>
    </citation>
    <scope>NUCLEOTIDE SEQUENCE [LARGE SCALE GENOMIC DNA]</scope>
    <source>
        <strain evidence="2">Wonlab-2016</strain>
    </source>
</reference>
<keyword evidence="3" id="KW-1185">Reference proteome</keyword>
<dbReference type="EMBL" id="JACVVK020000182">
    <property type="protein sequence ID" value="KAK7486203.1"/>
    <property type="molecule type" value="Genomic_DNA"/>
</dbReference>
<name>A0ABD0KG39_9CAEN</name>
<dbReference type="AlphaFoldDB" id="A0ABD0KG39"/>
<organism evidence="2 3">
    <name type="scientific">Batillaria attramentaria</name>
    <dbReference type="NCBI Taxonomy" id="370345"/>
    <lineage>
        <taxon>Eukaryota</taxon>
        <taxon>Metazoa</taxon>
        <taxon>Spiralia</taxon>
        <taxon>Lophotrochozoa</taxon>
        <taxon>Mollusca</taxon>
        <taxon>Gastropoda</taxon>
        <taxon>Caenogastropoda</taxon>
        <taxon>Sorbeoconcha</taxon>
        <taxon>Cerithioidea</taxon>
        <taxon>Batillariidae</taxon>
        <taxon>Batillaria</taxon>
    </lineage>
</organism>
<sequence length="112" mass="13268">MTGEHGGVQAHQPKHILYERANSSKLSTKKDQFCRQTKKTKVKSYEPLDPQPEDIITLHRYYVKHSADPTYEKRVSRFEYRYAPETALYEYRGTERDLALTKHNREPQRDLA</sequence>
<evidence type="ECO:0000256" key="1">
    <source>
        <dbReference type="SAM" id="MobiDB-lite"/>
    </source>
</evidence>
<feature type="region of interest" description="Disordered" evidence="1">
    <location>
        <begin position="1"/>
        <end position="50"/>
    </location>
</feature>
<accession>A0ABD0KG39</accession>
<protein>
    <submittedName>
        <fullName evidence="2">Uncharacterized protein</fullName>
    </submittedName>
</protein>
<dbReference type="Proteomes" id="UP001519460">
    <property type="component" value="Unassembled WGS sequence"/>
</dbReference>